<dbReference type="Pfam" id="PF03992">
    <property type="entry name" value="ABM"/>
    <property type="match status" value="1"/>
</dbReference>
<dbReference type="InterPro" id="IPR050404">
    <property type="entry name" value="Heme-degrading_MO"/>
</dbReference>
<protein>
    <submittedName>
        <fullName evidence="2">Antibiotic biosynthesis monooxygenase</fullName>
    </submittedName>
</protein>
<reference evidence="2 3" key="1">
    <citation type="journal article" date="2007" name="Int. J. Syst. Evol. Microbiol.">
        <title>Paenibacillus ginsengarvi sp. nov., isolated from soil from ginseng cultivation.</title>
        <authorList>
            <person name="Yoon M.H."/>
            <person name="Ten L.N."/>
            <person name="Im W.T."/>
        </authorList>
    </citation>
    <scope>NUCLEOTIDE SEQUENCE [LARGE SCALE GENOMIC DNA]</scope>
    <source>
        <strain evidence="2 3">KCTC 13059</strain>
    </source>
</reference>
<dbReference type="AlphaFoldDB" id="A0A3B0AWW3"/>
<dbReference type="PROSITE" id="PS51725">
    <property type="entry name" value="ABM"/>
    <property type="match status" value="1"/>
</dbReference>
<dbReference type="PANTHER" id="PTHR34474">
    <property type="entry name" value="SIGNAL TRANSDUCTION PROTEIN TRAP"/>
    <property type="match status" value="1"/>
</dbReference>
<feature type="domain" description="ABM" evidence="1">
    <location>
        <begin position="2"/>
        <end position="93"/>
    </location>
</feature>
<dbReference type="SUPFAM" id="SSF54909">
    <property type="entry name" value="Dimeric alpha+beta barrel"/>
    <property type="match status" value="1"/>
</dbReference>
<proteinExistence type="predicted"/>
<dbReference type="InterPro" id="IPR007138">
    <property type="entry name" value="ABM_dom"/>
</dbReference>
<dbReference type="GO" id="GO:0004497">
    <property type="term" value="F:monooxygenase activity"/>
    <property type="evidence" value="ECO:0007669"/>
    <property type="project" value="UniProtKB-KW"/>
</dbReference>
<dbReference type="EMBL" id="RBAH01000040">
    <property type="protein sequence ID" value="RKN64908.1"/>
    <property type="molecule type" value="Genomic_DNA"/>
</dbReference>
<keyword evidence="3" id="KW-1185">Reference proteome</keyword>
<sequence length="105" mass="11916">MFVQMRKTIVTEGNAEQVVNRFSGEGIIEKQEGFVDLTVMVKKGRSGDEEVIVLIRWESEEHWKNWEKSEAHIAGHRASRGKPKPEYVVSSEGGLYDVKAVKKKA</sequence>
<dbReference type="InterPro" id="IPR011008">
    <property type="entry name" value="Dimeric_a/b-barrel"/>
</dbReference>
<evidence type="ECO:0000313" key="2">
    <source>
        <dbReference type="EMBL" id="RKN64908.1"/>
    </source>
</evidence>
<keyword evidence="2" id="KW-0560">Oxidoreductase</keyword>
<dbReference type="PANTHER" id="PTHR34474:SF1">
    <property type="entry name" value="HEME-DEGRADING MONOOXYGENASE HMOA"/>
    <property type="match status" value="1"/>
</dbReference>
<dbReference type="Gene3D" id="3.30.70.100">
    <property type="match status" value="1"/>
</dbReference>
<name>A0A3B0AWW3_9BACL</name>
<comment type="caution">
    <text evidence="2">The sequence shown here is derived from an EMBL/GenBank/DDBJ whole genome shotgun (WGS) entry which is preliminary data.</text>
</comment>
<evidence type="ECO:0000259" key="1">
    <source>
        <dbReference type="PROSITE" id="PS51725"/>
    </source>
</evidence>
<gene>
    <name evidence="2" type="ORF">D7M11_33500</name>
</gene>
<organism evidence="2 3">
    <name type="scientific">Paenibacillus ginsengarvi</name>
    <dbReference type="NCBI Taxonomy" id="400777"/>
    <lineage>
        <taxon>Bacteria</taxon>
        <taxon>Bacillati</taxon>
        <taxon>Bacillota</taxon>
        <taxon>Bacilli</taxon>
        <taxon>Bacillales</taxon>
        <taxon>Paenibacillaceae</taxon>
        <taxon>Paenibacillus</taxon>
    </lineage>
</organism>
<dbReference type="RefSeq" id="WP_120751631.1">
    <property type="nucleotide sequence ID" value="NZ_RBAH01000040.1"/>
</dbReference>
<accession>A0A3B0AWW3</accession>
<dbReference type="Proteomes" id="UP000282311">
    <property type="component" value="Unassembled WGS sequence"/>
</dbReference>
<dbReference type="OrthoDB" id="1645001at2"/>
<keyword evidence="2" id="KW-0503">Monooxygenase</keyword>
<evidence type="ECO:0000313" key="3">
    <source>
        <dbReference type="Proteomes" id="UP000282311"/>
    </source>
</evidence>